<dbReference type="SUPFAM" id="SSF55073">
    <property type="entry name" value="Nucleotide cyclase"/>
    <property type="match status" value="1"/>
</dbReference>
<dbReference type="EMBL" id="MRCB01000004">
    <property type="protein sequence ID" value="OKH25130.1"/>
    <property type="molecule type" value="Genomic_DNA"/>
</dbReference>
<dbReference type="Proteomes" id="UP000186868">
    <property type="component" value="Unassembled WGS sequence"/>
</dbReference>
<dbReference type="STRING" id="1921803.NIES593_05015"/>
<dbReference type="PROSITE" id="PS50112">
    <property type="entry name" value="PAS"/>
    <property type="match status" value="1"/>
</dbReference>
<feature type="domain" description="GGDEF" evidence="6">
    <location>
        <begin position="345"/>
        <end position="482"/>
    </location>
</feature>
<dbReference type="PANTHER" id="PTHR45138:SF9">
    <property type="entry name" value="DIGUANYLATE CYCLASE DGCM-RELATED"/>
    <property type="match status" value="1"/>
</dbReference>
<protein>
    <submittedName>
        <fullName evidence="7">REC domain-containing diguanylate cyclase</fullName>
    </submittedName>
</protein>
<dbReference type="Pfam" id="PF00072">
    <property type="entry name" value="Response_reg"/>
    <property type="match status" value="1"/>
</dbReference>
<evidence type="ECO:0000259" key="5">
    <source>
        <dbReference type="PROSITE" id="PS50113"/>
    </source>
</evidence>
<dbReference type="GO" id="GO:0000160">
    <property type="term" value="P:phosphorelay signal transduction system"/>
    <property type="evidence" value="ECO:0007669"/>
    <property type="project" value="InterPro"/>
</dbReference>
<dbReference type="PROSITE" id="PS50113">
    <property type="entry name" value="PAC"/>
    <property type="match status" value="1"/>
</dbReference>
<dbReference type="InterPro" id="IPR029787">
    <property type="entry name" value="Nucleotide_cyclase"/>
</dbReference>
<evidence type="ECO:0000313" key="8">
    <source>
        <dbReference type="Proteomes" id="UP000186868"/>
    </source>
</evidence>
<feature type="domain" description="PAC" evidence="5">
    <location>
        <begin position="236"/>
        <end position="292"/>
    </location>
</feature>
<dbReference type="NCBIfam" id="TIGR00229">
    <property type="entry name" value="sensory_box"/>
    <property type="match status" value="1"/>
</dbReference>
<dbReference type="FunFam" id="3.30.70.270:FF:000001">
    <property type="entry name" value="Diguanylate cyclase domain protein"/>
    <property type="match status" value="1"/>
</dbReference>
<dbReference type="SUPFAM" id="SSF52172">
    <property type="entry name" value="CheY-like"/>
    <property type="match status" value="1"/>
</dbReference>
<dbReference type="CDD" id="cd00130">
    <property type="entry name" value="PAS"/>
    <property type="match status" value="1"/>
</dbReference>
<dbReference type="AlphaFoldDB" id="A0A1U7HNF3"/>
<evidence type="ECO:0000256" key="2">
    <source>
        <dbReference type="SAM" id="Coils"/>
    </source>
</evidence>
<keyword evidence="2" id="KW-0175">Coiled coil</keyword>
<feature type="domain" description="PAS" evidence="4">
    <location>
        <begin position="164"/>
        <end position="237"/>
    </location>
</feature>
<feature type="coiled-coil region" evidence="2">
    <location>
        <begin position="283"/>
        <end position="317"/>
    </location>
</feature>
<dbReference type="PANTHER" id="PTHR45138">
    <property type="entry name" value="REGULATORY COMPONENTS OF SENSORY TRANSDUCTION SYSTEM"/>
    <property type="match status" value="1"/>
</dbReference>
<feature type="modified residue" description="4-aspartylphosphate" evidence="1">
    <location>
        <position position="61"/>
    </location>
</feature>
<dbReference type="GO" id="GO:0005886">
    <property type="term" value="C:plasma membrane"/>
    <property type="evidence" value="ECO:0007669"/>
    <property type="project" value="TreeGrafter"/>
</dbReference>
<dbReference type="InterPro" id="IPR035965">
    <property type="entry name" value="PAS-like_dom_sf"/>
</dbReference>
<dbReference type="NCBIfam" id="TIGR00254">
    <property type="entry name" value="GGDEF"/>
    <property type="match status" value="1"/>
</dbReference>
<dbReference type="Pfam" id="PF13426">
    <property type="entry name" value="PAS_9"/>
    <property type="match status" value="1"/>
</dbReference>
<name>A0A1U7HNF3_9CYAN</name>
<comment type="caution">
    <text evidence="7">The sequence shown here is derived from an EMBL/GenBank/DDBJ whole genome shotgun (WGS) entry which is preliminary data.</text>
</comment>
<dbReference type="GO" id="GO:0043709">
    <property type="term" value="P:cell adhesion involved in single-species biofilm formation"/>
    <property type="evidence" value="ECO:0007669"/>
    <property type="project" value="TreeGrafter"/>
</dbReference>
<dbReference type="InterPro" id="IPR011006">
    <property type="entry name" value="CheY-like_superfamily"/>
</dbReference>
<dbReference type="InterPro" id="IPR050469">
    <property type="entry name" value="Diguanylate_Cyclase"/>
</dbReference>
<dbReference type="Pfam" id="PF00990">
    <property type="entry name" value="GGDEF"/>
    <property type="match status" value="1"/>
</dbReference>
<sequence>MRVKLEQEYKADILVVENEVDNLRALSNRLVDRGYQIRQALDGEMAIMAAQTMPPDLILLDVKLPSLNGYELCQQLKTIETTKEIPVIFLSELDESFDKARAFAVGGADYITKPYQPEEVIMRVETQLKLSALQKQLAQKDAKLEEQLRLNEIVYRFHPQPQLNLLLLDRAIAATPNGIVITDATAPDNPVIYVNPGFERMTGYSSAEVIGKNCRFLQREDREQPALEIIRQAIRQQKECRVTVRNYRKDGTLFWNDISISPIRDEAGKVTHYIAVQTNITEYKRVEEERKRYQSSLQQMNLELYQLNQTLHRLANSDGLTGVANRRRFEEHLKQEWRRMLREQLPLSVILGDIDYFKTYNDSYGHLEGDDCLKVVARAIDRVVNRPADLVARYGGEEFAIILPNTPAEGAMQVAQSIRKAILQLQIPHQSSPVREYVTMSLGIATQIPTQELSPKNLIEAADQALYRAKEQGRNCAVAQIK</sequence>
<keyword evidence="8" id="KW-1185">Reference proteome</keyword>
<evidence type="ECO:0000313" key="7">
    <source>
        <dbReference type="EMBL" id="OKH25130.1"/>
    </source>
</evidence>
<dbReference type="InterPro" id="IPR043128">
    <property type="entry name" value="Rev_trsase/Diguanyl_cyclase"/>
</dbReference>
<dbReference type="InterPro" id="IPR000014">
    <property type="entry name" value="PAS"/>
</dbReference>
<dbReference type="PROSITE" id="PS50887">
    <property type="entry name" value="GGDEF"/>
    <property type="match status" value="1"/>
</dbReference>
<organism evidence="7 8">
    <name type="scientific">Hydrococcus rivularis NIES-593</name>
    <dbReference type="NCBI Taxonomy" id="1921803"/>
    <lineage>
        <taxon>Bacteria</taxon>
        <taxon>Bacillati</taxon>
        <taxon>Cyanobacteriota</taxon>
        <taxon>Cyanophyceae</taxon>
        <taxon>Pleurocapsales</taxon>
        <taxon>Hydrococcaceae</taxon>
        <taxon>Hydrococcus</taxon>
    </lineage>
</organism>
<dbReference type="InterPro" id="IPR001789">
    <property type="entry name" value="Sig_transdc_resp-reg_receiver"/>
</dbReference>
<accession>A0A1U7HNF3</accession>
<keyword evidence="1" id="KW-0597">Phosphoprotein</keyword>
<dbReference type="CDD" id="cd01949">
    <property type="entry name" value="GGDEF"/>
    <property type="match status" value="1"/>
</dbReference>
<dbReference type="GO" id="GO:0052621">
    <property type="term" value="F:diguanylate cyclase activity"/>
    <property type="evidence" value="ECO:0007669"/>
    <property type="project" value="TreeGrafter"/>
</dbReference>
<dbReference type="Gene3D" id="3.40.50.2300">
    <property type="match status" value="1"/>
</dbReference>
<reference evidence="7 8" key="1">
    <citation type="submission" date="2016-11" db="EMBL/GenBank/DDBJ databases">
        <title>Draft Genome Sequences of Nine Cyanobacterial Strains from Diverse Habitats.</title>
        <authorList>
            <person name="Zhu T."/>
            <person name="Hou S."/>
            <person name="Lu X."/>
            <person name="Hess W.R."/>
        </authorList>
    </citation>
    <scope>NUCLEOTIDE SEQUENCE [LARGE SCALE GENOMIC DNA]</scope>
    <source>
        <strain evidence="7 8">NIES-593</strain>
    </source>
</reference>
<evidence type="ECO:0000259" key="4">
    <source>
        <dbReference type="PROSITE" id="PS50112"/>
    </source>
</evidence>
<dbReference type="Gene3D" id="3.30.70.270">
    <property type="match status" value="1"/>
</dbReference>
<dbReference type="PROSITE" id="PS50110">
    <property type="entry name" value="RESPONSE_REGULATORY"/>
    <property type="match status" value="1"/>
</dbReference>
<dbReference type="InterPro" id="IPR001610">
    <property type="entry name" value="PAC"/>
</dbReference>
<dbReference type="SMART" id="SM00091">
    <property type="entry name" value="PAS"/>
    <property type="match status" value="1"/>
</dbReference>
<dbReference type="InterPro" id="IPR000700">
    <property type="entry name" value="PAS-assoc_C"/>
</dbReference>
<dbReference type="SMART" id="SM00448">
    <property type="entry name" value="REC"/>
    <property type="match status" value="1"/>
</dbReference>
<dbReference type="OrthoDB" id="9115at2"/>
<feature type="domain" description="Response regulatory" evidence="3">
    <location>
        <begin position="12"/>
        <end position="128"/>
    </location>
</feature>
<dbReference type="SUPFAM" id="SSF55785">
    <property type="entry name" value="PYP-like sensor domain (PAS domain)"/>
    <property type="match status" value="1"/>
</dbReference>
<gene>
    <name evidence="7" type="ORF">NIES593_05015</name>
</gene>
<dbReference type="SMART" id="SM00267">
    <property type="entry name" value="GGDEF"/>
    <property type="match status" value="1"/>
</dbReference>
<dbReference type="Gene3D" id="3.30.450.20">
    <property type="entry name" value="PAS domain"/>
    <property type="match status" value="1"/>
</dbReference>
<evidence type="ECO:0000259" key="3">
    <source>
        <dbReference type="PROSITE" id="PS50110"/>
    </source>
</evidence>
<proteinExistence type="predicted"/>
<dbReference type="RefSeq" id="WP_073598543.1">
    <property type="nucleotide sequence ID" value="NZ_MRCB01000004.1"/>
</dbReference>
<evidence type="ECO:0000259" key="6">
    <source>
        <dbReference type="PROSITE" id="PS50887"/>
    </source>
</evidence>
<dbReference type="SMART" id="SM00086">
    <property type="entry name" value="PAC"/>
    <property type="match status" value="1"/>
</dbReference>
<dbReference type="InterPro" id="IPR000160">
    <property type="entry name" value="GGDEF_dom"/>
</dbReference>
<dbReference type="GO" id="GO:1902201">
    <property type="term" value="P:negative regulation of bacterial-type flagellum-dependent cell motility"/>
    <property type="evidence" value="ECO:0007669"/>
    <property type="project" value="TreeGrafter"/>
</dbReference>
<evidence type="ECO:0000256" key="1">
    <source>
        <dbReference type="PROSITE-ProRule" id="PRU00169"/>
    </source>
</evidence>
<feature type="coiled-coil region" evidence="2">
    <location>
        <begin position="123"/>
        <end position="150"/>
    </location>
</feature>